<dbReference type="PANTHER" id="PTHR31630">
    <property type="entry name" value="PHYTANOYL-COA DIOXYGENASE-RELATED-RELATED"/>
    <property type="match status" value="1"/>
</dbReference>
<dbReference type="EMBL" id="CASHTH010003516">
    <property type="protein sequence ID" value="CAI8045971.1"/>
    <property type="molecule type" value="Genomic_DNA"/>
</dbReference>
<dbReference type="SUPFAM" id="SSF51197">
    <property type="entry name" value="Clavaminate synthase-like"/>
    <property type="match status" value="1"/>
</dbReference>
<protein>
    <recommendedName>
        <fullName evidence="3">Phytanoyl-CoA dioxygenase family protein</fullName>
    </recommendedName>
</protein>
<gene>
    <name evidence="1" type="ORF">GBAR_LOCUS25415</name>
</gene>
<accession>A0AA35XB40</accession>
<name>A0AA35XB40_GEOBA</name>
<dbReference type="InterPro" id="IPR008775">
    <property type="entry name" value="Phytyl_CoA_dOase-like"/>
</dbReference>
<keyword evidence="2" id="KW-1185">Reference proteome</keyword>
<evidence type="ECO:0000313" key="1">
    <source>
        <dbReference type="EMBL" id="CAI8045971.1"/>
    </source>
</evidence>
<sequence>MLTTKQITFFQEHGYLILENFIDSEIIDGWRTQVWEHFDSSLETPETWPNDYEIQGFSFSPLFGHLPVMQEITEQLGGGQFFTGGGGSPIIKWPNPEEEWAMPKDGHIDAYGAVAGWSPFMIGATTYLYDAEPKGGAFIFWPRSHQSTHKYFRQYPEQIDGSFYDIEDWDWHVLSDLSPEGPREFIGAAGDVVLWHAFLCHTGSANVKDIPRFGLFARYSHEKREEIKYEIPEDLWKYWAI</sequence>
<dbReference type="Gene3D" id="2.60.120.620">
    <property type="entry name" value="q2cbj1_9rhob like domain"/>
    <property type="match status" value="1"/>
</dbReference>
<dbReference type="Proteomes" id="UP001174909">
    <property type="component" value="Unassembled WGS sequence"/>
</dbReference>
<reference evidence="1" key="1">
    <citation type="submission" date="2023-03" db="EMBL/GenBank/DDBJ databases">
        <authorList>
            <person name="Steffen K."/>
            <person name="Cardenas P."/>
        </authorList>
    </citation>
    <scope>NUCLEOTIDE SEQUENCE</scope>
</reference>
<evidence type="ECO:0008006" key="3">
    <source>
        <dbReference type="Google" id="ProtNLM"/>
    </source>
</evidence>
<organism evidence="1 2">
    <name type="scientific">Geodia barretti</name>
    <name type="common">Barrett's horny sponge</name>
    <dbReference type="NCBI Taxonomy" id="519541"/>
    <lineage>
        <taxon>Eukaryota</taxon>
        <taxon>Metazoa</taxon>
        <taxon>Porifera</taxon>
        <taxon>Demospongiae</taxon>
        <taxon>Heteroscleromorpha</taxon>
        <taxon>Tetractinellida</taxon>
        <taxon>Astrophorina</taxon>
        <taxon>Geodiidae</taxon>
        <taxon>Geodia</taxon>
    </lineage>
</organism>
<comment type="caution">
    <text evidence="1">The sequence shown here is derived from an EMBL/GenBank/DDBJ whole genome shotgun (WGS) entry which is preliminary data.</text>
</comment>
<dbReference type="Pfam" id="PF05721">
    <property type="entry name" value="PhyH"/>
    <property type="match status" value="1"/>
</dbReference>
<dbReference type="PANTHER" id="PTHR31630:SF6">
    <property type="entry name" value="PHYTANOYL-COA DIOXYGENASE-RELATED"/>
    <property type="match status" value="1"/>
</dbReference>
<proteinExistence type="predicted"/>
<dbReference type="AlphaFoldDB" id="A0AA35XB40"/>
<evidence type="ECO:0000313" key="2">
    <source>
        <dbReference type="Proteomes" id="UP001174909"/>
    </source>
</evidence>